<proteinExistence type="inferred from homology"/>
<keyword evidence="10" id="KW-0677">Repeat</keyword>
<comment type="subcellular location">
    <subcellularLocation>
        <location evidence="2">Cell membrane</location>
    </subcellularLocation>
    <subcellularLocation>
        <location evidence="3">Cytoplasm</location>
    </subcellularLocation>
    <subcellularLocation>
        <location evidence="1">Nucleus</location>
    </subcellularLocation>
</comment>
<dbReference type="KEGG" id="btab:109042706"/>
<keyword evidence="15" id="KW-0449">Lipoprotein</keyword>
<evidence type="ECO:0000256" key="11">
    <source>
        <dbReference type="ARBA" id="ARBA00022837"/>
    </source>
</evidence>
<sequence length="189" mass="21717">MGNRSSLLLQEEEIAQIQEATGFTPNQIERLYSRFTSLDRGDCGTLSREDFLRIPELAINPLGDRIVHAFFEESGSDSVNFPQFMQVLARFRPIKKGKENKLNSREEKLKFAFNLYDLDNDDKISRDELLAILHMMVGANISEDQLSSIAERTILEADLNGDQMISFDEFCKALERTDVEQKMSIRFLN</sequence>
<evidence type="ECO:0000256" key="1">
    <source>
        <dbReference type="ARBA" id="ARBA00004123"/>
    </source>
</evidence>
<dbReference type="SMART" id="SM00054">
    <property type="entry name" value="EFh"/>
    <property type="match status" value="2"/>
</dbReference>
<evidence type="ECO:0000256" key="14">
    <source>
        <dbReference type="ARBA" id="ARBA00023242"/>
    </source>
</evidence>
<accession>A0A9P0A8Q9</accession>
<evidence type="ECO:0000313" key="18">
    <source>
        <dbReference type="EMBL" id="CAH0385459.1"/>
    </source>
</evidence>
<evidence type="ECO:0000256" key="16">
    <source>
        <dbReference type="ARBA" id="ARBA00038164"/>
    </source>
</evidence>
<dbReference type="InterPro" id="IPR002048">
    <property type="entry name" value="EF_hand_dom"/>
</dbReference>
<dbReference type="PROSITE" id="PS00018">
    <property type="entry name" value="EF_HAND_1"/>
    <property type="match status" value="2"/>
</dbReference>
<keyword evidence="7" id="KW-0597">Phosphoprotein</keyword>
<comment type="similarity">
    <text evidence="16">Belongs to the calcineurin regulatory subunit family. CHP subfamily.</text>
</comment>
<feature type="domain" description="EF-hand" evidence="17">
    <location>
        <begin position="104"/>
        <end position="139"/>
    </location>
</feature>
<evidence type="ECO:0000256" key="6">
    <source>
        <dbReference type="ARBA" id="ARBA00022490"/>
    </source>
</evidence>
<keyword evidence="9" id="KW-0479">Metal-binding</keyword>
<evidence type="ECO:0000259" key="17">
    <source>
        <dbReference type="PROSITE" id="PS50222"/>
    </source>
</evidence>
<dbReference type="GO" id="GO:0015031">
    <property type="term" value="P:protein transport"/>
    <property type="evidence" value="ECO:0007669"/>
    <property type="project" value="UniProtKB-KW"/>
</dbReference>
<dbReference type="PROSITE" id="PS50222">
    <property type="entry name" value="EF_HAND_2"/>
    <property type="match status" value="2"/>
</dbReference>
<dbReference type="PANTHER" id="PTHR46002">
    <property type="entry name" value="EG:114D9.1 PROTEIN-RELATED"/>
    <property type="match status" value="1"/>
</dbReference>
<dbReference type="GO" id="GO:0005634">
    <property type="term" value="C:nucleus"/>
    <property type="evidence" value="ECO:0007669"/>
    <property type="project" value="UniProtKB-SubCell"/>
</dbReference>
<evidence type="ECO:0000256" key="9">
    <source>
        <dbReference type="ARBA" id="ARBA00022723"/>
    </source>
</evidence>
<keyword evidence="8" id="KW-0519">Myristate</keyword>
<evidence type="ECO:0000256" key="8">
    <source>
        <dbReference type="ARBA" id="ARBA00022707"/>
    </source>
</evidence>
<dbReference type="CDD" id="cd00051">
    <property type="entry name" value="EFh"/>
    <property type="match status" value="1"/>
</dbReference>
<dbReference type="OrthoDB" id="191686at2759"/>
<name>A0A9P0A8Q9_BEMTA</name>
<dbReference type="GO" id="GO:0005509">
    <property type="term" value="F:calcium ion binding"/>
    <property type="evidence" value="ECO:0007669"/>
    <property type="project" value="InterPro"/>
</dbReference>
<protein>
    <recommendedName>
        <fullName evidence="17">EF-hand domain-containing protein</fullName>
    </recommendedName>
</protein>
<dbReference type="GO" id="GO:0005886">
    <property type="term" value="C:plasma membrane"/>
    <property type="evidence" value="ECO:0007669"/>
    <property type="project" value="UniProtKB-SubCell"/>
</dbReference>
<evidence type="ECO:0000256" key="7">
    <source>
        <dbReference type="ARBA" id="ARBA00022553"/>
    </source>
</evidence>
<keyword evidence="5" id="KW-1003">Cell membrane</keyword>
<evidence type="ECO:0000256" key="3">
    <source>
        <dbReference type="ARBA" id="ARBA00004496"/>
    </source>
</evidence>
<reference evidence="18" key="1">
    <citation type="submission" date="2021-12" db="EMBL/GenBank/DDBJ databases">
        <authorList>
            <person name="King R."/>
        </authorList>
    </citation>
    <scope>NUCLEOTIDE SEQUENCE</scope>
</reference>
<keyword evidence="6" id="KW-0963">Cytoplasm</keyword>
<dbReference type="AlphaFoldDB" id="A0A9P0A8Q9"/>
<dbReference type="Gene3D" id="1.10.238.10">
    <property type="entry name" value="EF-hand"/>
    <property type="match status" value="1"/>
</dbReference>
<evidence type="ECO:0000256" key="5">
    <source>
        <dbReference type="ARBA" id="ARBA00022475"/>
    </source>
</evidence>
<keyword evidence="19" id="KW-1185">Reference proteome</keyword>
<dbReference type="EMBL" id="OU963863">
    <property type="protein sequence ID" value="CAH0385459.1"/>
    <property type="molecule type" value="Genomic_DNA"/>
</dbReference>
<keyword evidence="12" id="KW-0653">Protein transport</keyword>
<keyword evidence="11" id="KW-0106">Calcium</keyword>
<gene>
    <name evidence="18" type="ORF">BEMITA_LOCUS4683</name>
</gene>
<dbReference type="GO" id="GO:0005737">
    <property type="term" value="C:cytoplasm"/>
    <property type="evidence" value="ECO:0007669"/>
    <property type="project" value="UniProtKB-SubCell"/>
</dbReference>
<evidence type="ECO:0000256" key="10">
    <source>
        <dbReference type="ARBA" id="ARBA00022737"/>
    </source>
</evidence>
<dbReference type="InterPro" id="IPR018247">
    <property type="entry name" value="EF_Hand_1_Ca_BS"/>
</dbReference>
<keyword evidence="13" id="KW-0472">Membrane</keyword>
<dbReference type="InterPro" id="IPR051875">
    <property type="entry name" value="Calcineurin_B_homologous"/>
</dbReference>
<dbReference type="Pfam" id="PF13499">
    <property type="entry name" value="EF-hand_7"/>
    <property type="match status" value="1"/>
</dbReference>
<organism evidence="18 19">
    <name type="scientific">Bemisia tabaci</name>
    <name type="common">Sweetpotato whitefly</name>
    <name type="synonym">Aleurodes tabaci</name>
    <dbReference type="NCBI Taxonomy" id="7038"/>
    <lineage>
        <taxon>Eukaryota</taxon>
        <taxon>Metazoa</taxon>
        <taxon>Ecdysozoa</taxon>
        <taxon>Arthropoda</taxon>
        <taxon>Hexapoda</taxon>
        <taxon>Insecta</taxon>
        <taxon>Pterygota</taxon>
        <taxon>Neoptera</taxon>
        <taxon>Paraneoptera</taxon>
        <taxon>Hemiptera</taxon>
        <taxon>Sternorrhyncha</taxon>
        <taxon>Aleyrodoidea</taxon>
        <taxon>Aleyrodidae</taxon>
        <taxon>Aleyrodinae</taxon>
        <taxon>Bemisia</taxon>
    </lineage>
</organism>
<dbReference type="Proteomes" id="UP001152759">
    <property type="component" value="Chromosome 2"/>
</dbReference>
<evidence type="ECO:0000256" key="12">
    <source>
        <dbReference type="ARBA" id="ARBA00022927"/>
    </source>
</evidence>
<dbReference type="InterPro" id="IPR011992">
    <property type="entry name" value="EF-hand-dom_pair"/>
</dbReference>
<keyword evidence="14" id="KW-0539">Nucleus</keyword>
<evidence type="ECO:0000256" key="13">
    <source>
        <dbReference type="ARBA" id="ARBA00023136"/>
    </source>
</evidence>
<evidence type="ECO:0000256" key="4">
    <source>
        <dbReference type="ARBA" id="ARBA00022448"/>
    </source>
</evidence>
<keyword evidence="4" id="KW-0813">Transport</keyword>
<dbReference type="SUPFAM" id="SSF47473">
    <property type="entry name" value="EF-hand"/>
    <property type="match status" value="1"/>
</dbReference>
<evidence type="ECO:0000256" key="15">
    <source>
        <dbReference type="ARBA" id="ARBA00023288"/>
    </source>
</evidence>
<feature type="domain" description="EF-hand" evidence="17">
    <location>
        <begin position="145"/>
        <end position="180"/>
    </location>
</feature>
<evidence type="ECO:0000256" key="2">
    <source>
        <dbReference type="ARBA" id="ARBA00004236"/>
    </source>
</evidence>
<evidence type="ECO:0000313" key="19">
    <source>
        <dbReference type="Proteomes" id="UP001152759"/>
    </source>
</evidence>